<dbReference type="EMBL" id="VIWX01000002">
    <property type="protein sequence ID" value="TWF95805.1"/>
    <property type="molecule type" value="Genomic_DNA"/>
</dbReference>
<dbReference type="InterPro" id="IPR007349">
    <property type="entry name" value="DUF418"/>
</dbReference>
<dbReference type="AlphaFoldDB" id="A0A561U8Z1"/>
<evidence type="ECO:0000313" key="4">
    <source>
        <dbReference type="EMBL" id="TWF95805.1"/>
    </source>
</evidence>
<keyword evidence="5" id="KW-1185">Reference proteome</keyword>
<feature type="transmembrane region" description="Helical" evidence="2">
    <location>
        <begin position="288"/>
        <end position="307"/>
    </location>
</feature>
<evidence type="ECO:0000256" key="2">
    <source>
        <dbReference type="SAM" id="Phobius"/>
    </source>
</evidence>
<keyword evidence="2" id="KW-1133">Transmembrane helix</keyword>
<dbReference type="PANTHER" id="PTHR30590:SF3">
    <property type="entry name" value="HYPOTHETICAL MEMBRANE SPANNING PROTEIN"/>
    <property type="match status" value="1"/>
</dbReference>
<feature type="transmembrane region" description="Helical" evidence="2">
    <location>
        <begin position="248"/>
        <end position="268"/>
    </location>
</feature>
<protein>
    <submittedName>
        <fullName evidence="4">Putative membrane protein YeiB</fullName>
    </submittedName>
</protein>
<name>A0A561U8Z1_9PSEU</name>
<dbReference type="RefSeq" id="WP_145738996.1">
    <property type="nucleotide sequence ID" value="NZ_VIWX01000002.1"/>
</dbReference>
<keyword evidence="2" id="KW-0472">Membrane</keyword>
<dbReference type="Pfam" id="PF04235">
    <property type="entry name" value="DUF418"/>
    <property type="match status" value="1"/>
</dbReference>
<dbReference type="InterPro" id="IPR052529">
    <property type="entry name" value="Bact_Transport_Assoc"/>
</dbReference>
<accession>A0A561U8Z1</accession>
<sequence length="363" mass="38283">MSTSASESSRAGAPRTADPRPPRPPGPSRNGPASTSTGGTAPRRITEWDALRGFALCGILLVNVPQITSMLHGSESGASHLISTGLGMLVEQHFYPIFAFLFGLSFSLFLEGAQQRARRPRLMLARRLLVLGLIGAAHHVLQPGEALLPYAIFGLLVLLPASWLPNRVLLPASALVAIAGFAAVSGGMFSIPGLFLLGLACARTGIARTIDRRPGQLAAVLAVAVLLSVPAVWAQLVYPPDGPLATRIAAAAGVLGAVAYASAFLLLIRTRIGRPVAALVEPLGRMALTNYLTATLLVVAAAGPLGLRESTDWSTALVLALIVLAVQAGFSHWWLGTFRYGPAEWALRSATWWRLVPLRRAPA</sequence>
<feature type="transmembrane region" description="Helical" evidence="2">
    <location>
        <begin position="53"/>
        <end position="73"/>
    </location>
</feature>
<comment type="caution">
    <text evidence="4">The sequence shown here is derived from an EMBL/GenBank/DDBJ whole genome shotgun (WGS) entry which is preliminary data.</text>
</comment>
<feature type="transmembrane region" description="Helical" evidence="2">
    <location>
        <begin position="147"/>
        <end position="163"/>
    </location>
</feature>
<proteinExistence type="predicted"/>
<feature type="transmembrane region" description="Helical" evidence="2">
    <location>
        <begin position="313"/>
        <end position="335"/>
    </location>
</feature>
<gene>
    <name evidence="4" type="ORF">FHU35_12805</name>
</gene>
<feature type="transmembrane region" description="Helical" evidence="2">
    <location>
        <begin position="93"/>
        <end position="112"/>
    </location>
</feature>
<reference evidence="4 5" key="1">
    <citation type="submission" date="2019-06" db="EMBL/GenBank/DDBJ databases">
        <title>Sequencing the genomes of 1000 actinobacteria strains.</title>
        <authorList>
            <person name="Klenk H.-P."/>
        </authorList>
    </citation>
    <scope>NUCLEOTIDE SEQUENCE [LARGE SCALE GENOMIC DNA]</scope>
    <source>
        <strain evidence="4 5">DSM 46699</strain>
    </source>
</reference>
<feature type="domain" description="DUF418" evidence="3">
    <location>
        <begin position="202"/>
        <end position="354"/>
    </location>
</feature>
<dbReference type="OrthoDB" id="9807744at2"/>
<keyword evidence="2" id="KW-0812">Transmembrane</keyword>
<feature type="transmembrane region" description="Helical" evidence="2">
    <location>
        <begin position="217"/>
        <end position="236"/>
    </location>
</feature>
<dbReference type="Proteomes" id="UP000316184">
    <property type="component" value="Unassembled WGS sequence"/>
</dbReference>
<evidence type="ECO:0000256" key="1">
    <source>
        <dbReference type="SAM" id="MobiDB-lite"/>
    </source>
</evidence>
<evidence type="ECO:0000259" key="3">
    <source>
        <dbReference type="Pfam" id="PF04235"/>
    </source>
</evidence>
<organism evidence="4 5">
    <name type="scientific">Saccharopolyspora dendranthemae</name>
    <dbReference type="NCBI Taxonomy" id="1181886"/>
    <lineage>
        <taxon>Bacteria</taxon>
        <taxon>Bacillati</taxon>
        <taxon>Actinomycetota</taxon>
        <taxon>Actinomycetes</taxon>
        <taxon>Pseudonocardiales</taxon>
        <taxon>Pseudonocardiaceae</taxon>
        <taxon>Saccharopolyspora</taxon>
    </lineage>
</organism>
<evidence type="ECO:0000313" key="5">
    <source>
        <dbReference type="Proteomes" id="UP000316184"/>
    </source>
</evidence>
<feature type="region of interest" description="Disordered" evidence="1">
    <location>
        <begin position="1"/>
        <end position="42"/>
    </location>
</feature>
<dbReference type="PANTHER" id="PTHR30590">
    <property type="entry name" value="INNER MEMBRANE PROTEIN"/>
    <property type="match status" value="1"/>
</dbReference>